<organism evidence="2 3">
    <name type="scientific">Wenxinia saemankumensis</name>
    <dbReference type="NCBI Taxonomy" id="1447782"/>
    <lineage>
        <taxon>Bacteria</taxon>
        <taxon>Pseudomonadati</taxon>
        <taxon>Pseudomonadota</taxon>
        <taxon>Alphaproteobacteria</taxon>
        <taxon>Rhodobacterales</taxon>
        <taxon>Roseobacteraceae</taxon>
        <taxon>Wenxinia</taxon>
    </lineage>
</organism>
<feature type="transmembrane region" description="Helical" evidence="1">
    <location>
        <begin position="20"/>
        <end position="41"/>
    </location>
</feature>
<protein>
    <submittedName>
        <fullName evidence="2">Uncharacterized protein</fullName>
    </submittedName>
</protein>
<dbReference type="Proteomes" id="UP000184292">
    <property type="component" value="Unassembled WGS sequence"/>
</dbReference>
<accession>A0A1M6AL17</accession>
<evidence type="ECO:0000313" key="3">
    <source>
        <dbReference type="Proteomes" id="UP000184292"/>
    </source>
</evidence>
<dbReference type="RefSeq" id="WP_073326219.1">
    <property type="nucleotide sequence ID" value="NZ_FQYO01000001.1"/>
</dbReference>
<proteinExistence type="predicted"/>
<gene>
    <name evidence="2" type="ORF">SAMN05444417_0493</name>
</gene>
<name>A0A1M6AL17_9RHOB</name>
<sequence>MTDDPEELRVPPELRWLKRLVQTLTLVMIAGFVVLIAALVIRLNEDPPPLAPETLALPEGARAIAYTEGDGWVAVVTDGDEILIYDRDTGALRQTVTLER</sequence>
<dbReference type="OrthoDB" id="7872651at2"/>
<dbReference type="STRING" id="1447782.SAMN05444417_0493"/>
<keyword evidence="3" id="KW-1185">Reference proteome</keyword>
<dbReference type="Pfam" id="PF20082">
    <property type="entry name" value="DUF6476"/>
    <property type="match status" value="1"/>
</dbReference>
<dbReference type="AlphaFoldDB" id="A0A1M6AL17"/>
<dbReference type="EMBL" id="FQYO01000001">
    <property type="protein sequence ID" value="SHI37209.1"/>
    <property type="molecule type" value="Genomic_DNA"/>
</dbReference>
<evidence type="ECO:0000313" key="2">
    <source>
        <dbReference type="EMBL" id="SHI37209.1"/>
    </source>
</evidence>
<dbReference type="InterPro" id="IPR045519">
    <property type="entry name" value="DUF6476"/>
</dbReference>
<keyword evidence="1" id="KW-0812">Transmembrane</keyword>
<keyword evidence="1" id="KW-0472">Membrane</keyword>
<keyword evidence="1" id="KW-1133">Transmembrane helix</keyword>
<evidence type="ECO:0000256" key="1">
    <source>
        <dbReference type="SAM" id="Phobius"/>
    </source>
</evidence>
<reference evidence="2 3" key="1">
    <citation type="submission" date="2016-11" db="EMBL/GenBank/DDBJ databases">
        <authorList>
            <person name="Jaros S."/>
            <person name="Januszkiewicz K."/>
            <person name="Wedrychowicz H."/>
        </authorList>
    </citation>
    <scope>NUCLEOTIDE SEQUENCE [LARGE SCALE GENOMIC DNA]</scope>
    <source>
        <strain evidence="2 3">DSM 100565</strain>
    </source>
</reference>